<evidence type="ECO:0000313" key="2">
    <source>
        <dbReference type="EMBL" id="KAK3029662.1"/>
    </source>
</evidence>
<reference evidence="2" key="1">
    <citation type="submission" date="2022-12" db="EMBL/GenBank/DDBJ databases">
        <title>Draft genome assemblies for two species of Escallonia (Escalloniales).</title>
        <authorList>
            <person name="Chanderbali A."/>
            <person name="Dervinis C."/>
            <person name="Anghel I."/>
            <person name="Soltis D."/>
            <person name="Soltis P."/>
            <person name="Zapata F."/>
        </authorList>
    </citation>
    <scope>NUCLEOTIDE SEQUENCE</scope>
    <source>
        <strain evidence="2">UCBG64.0493</strain>
        <tissue evidence="2">Leaf</tissue>
    </source>
</reference>
<dbReference type="AlphaFoldDB" id="A0AA88WLU2"/>
<evidence type="ECO:0000313" key="3">
    <source>
        <dbReference type="Proteomes" id="UP001188597"/>
    </source>
</evidence>
<gene>
    <name evidence="2" type="ORF">RJ639_038943</name>
</gene>
<dbReference type="Proteomes" id="UP001188597">
    <property type="component" value="Unassembled WGS sequence"/>
</dbReference>
<organism evidence="2 3">
    <name type="scientific">Escallonia herrerae</name>
    <dbReference type="NCBI Taxonomy" id="1293975"/>
    <lineage>
        <taxon>Eukaryota</taxon>
        <taxon>Viridiplantae</taxon>
        <taxon>Streptophyta</taxon>
        <taxon>Embryophyta</taxon>
        <taxon>Tracheophyta</taxon>
        <taxon>Spermatophyta</taxon>
        <taxon>Magnoliopsida</taxon>
        <taxon>eudicotyledons</taxon>
        <taxon>Gunneridae</taxon>
        <taxon>Pentapetalae</taxon>
        <taxon>asterids</taxon>
        <taxon>campanulids</taxon>
        <taxon>Escalloniales</taxon>
        <taxon>Escalloniaceae</taxon>
        <taxon>Escallonia</taxon>
    </lineage>
</organism>
<proteinExistence type="predicted"/>
<evidence type="ECO:0000256" key="1">
    <source>
        <dbReference type="SAM" id="MobiDB-lite"/>
    </source>
</evidence>
<protein>
    <submittedName>
        <fullName evidence="2">Uncharacterized protein</fullName>
    </submittedName>
</protein>
<dbReference type="EMBL" id="JAVXUP010000370">
    <property type="protein sequence ID" value="KAK3029662.1"/>
    <property type="molecule type" value="Genomic_DNA"/>
</dbReference>
<feature type="region of interest" description="Disordered" evidence="1">
    <location>
        <begin position="81"/>
        <end position="118"/>
    </location>
</feature>
<comment type="caution">
    <text evidence="2">The sequence shown here is derived from an EMBL/GenBank/DDBJ whole genome shotgun (WGS) entry which is preliminary data.</text>
</comment>
<feature type="compositionally biased region" description="Basic and acidic residues" evidence="1">
    <location>
        <begin position="98"/>
        <end position="118"/>
    </location>
</feature>
<name>A0AA88WLU2_9ASTE</name>
<accession>A0AA88WLU2</accession>
<sequence length="118" mass="13504">MQNQYSCVVMDEFTLDRCSTAAKFHWKQSHKRKPSITGHVNITEKREEKPQETGCQGARACIVESFLLKMFLTDFMGSRKKSALRTHSNISRGPSFDVSEKPMGEKCDFSSHSKERIT</sequence>
<keyword evidence="3" id="KW-1185">Reference proteome</keyword>